<sequence>MKEIAPYSQYFHIIGMDHRTTMFKPSITLNSTIRLRSRIREQARCCSFNTNYSLHRPFALNSPVEITNCLNRVMLPMYLPIYLRGHT</sequence>
<evidence type="ECO:0000313" key="1">
    <source>
        <dbReference type="EMBL" id="KAG5628943.1"/>
    </source>
</evidence>
<proteinExistence type="predicted"/>
<keyword evidence="2" id="KW-1185">Reference proteome</keyword>
<accession>A0A9J6AXX1</accession>
<dbReference type="AlphaFoldDB" id="A0A9J6AXX1"/>
<organism evidence="1 2">
    <name type="scientific">Solanum commersonii</name>
    <name type="common">Commerson's wild potato</name>
    <name type="synonym">Commerson's nightshade</name>
    <dbReference type="NCBI Taxonomy" id="4109"/>
    <lineage>
        <taxon>Eukaryota</taxon>
        <taxon>Viridiplantae</taxon>
        <taxon>Streptophyta</taxon>
        <taxon>Embryophyta</taxon>
        <taxon>Tracheophyta</taxon>
        <taxon>Spermatophyta</taxon>
        <taxon>Magnoliopsida</taxon>
        <taxon>eudicotyledons</taxon>
        <taxon>Gunneridae</taxon>
        <taxon>Pentapetalae</taxon>
        <taxon>asterids</taxon>
        <taxon>lamiids</taxon>
        <taxon>Solanales</taxon>
        <taxon>Solanaceae</taxon>
        <taxon>Solanoideae</taxon>
        <taxon>Solaneae</taxon>
        <taxon>Solanum</taxon>
    </lineage>
</organism>
<reference evidence="1 2" key="1">
    <citation type="submission" date="2020-09" db="EMBL/GenBank/DDBJ databases">
        <title>De no assembly of potato wild relative species, Solanum commersonii.</title>
        <authorList>
            <person name="Cho K."/>
        </authorList>
    </citation>
    <scope>NUCLEOTIDE SEQUENCE [LARGE SCALE GENOMIC DNA]</scope>
    <source>
        <strain evidence="1">LZ3.2</strain>
        <tissue evidence="1">Leaf</tissue>
    </source>
</reference>
<dbReference type="Proteomes" id="UP000824120">
    <property type="component" value="Chromosome 1"/>
</dbReference>
<protein>
    <submittedName>
        <fullName evidence="1">Uncharacterized protein</fullName>
    </submittedName>
</protein>
<comment type="caution">
    <text evidence="1">The sequence shown here is derived from an EMBL/GenBank/DDBJ whole genome shotgun (WGS) entry which is preliminary data.</text>
</comment>
<name>A0A9J6AXX1_SOLCO</name>
<dbReference type="EMBL" id="JACXVP010000001">
    <property type="protein sequence ID" value="KAG5628943.1"/>
    <property type="molecule type" value="Genomic_DNA"/>
</dbReference>
<evidence type="ECO:0000313" key="2">
    <source>
        <dbReference type="Proteomes" id="UP000824120"/>
    </source>
</evidence>
<gene>
    <name evidence="1" type="ORF">H5410_000660</name>
</gene>